<organism evidence="1">
    <name type="scientific">Rhizophora mucronata</name>
    <name type="common">Asiatic mangrove</name>
    <dbReference type="NCBI Taxonomy" id="61149"/>
    <lineage>
        <taxon>Eukaryota</taxon>
        <taxon>Viridiplantae</taxon>
        <taxon>Streptophyta</taxon>
        <taxon>Embryophyta</taxon>
        <taxon>Tracheophyta</taxon>
        <taxon>Spermatophyta</taxon>
        <taxon>Magnoliopsida</taxon>
        <taxon>eudicotyledons</taxon>
        <taxon>Gunneridae</taxon>
        <taxon>Pentapetalae</taxon>
        <taxon>rosids</taxon>
        <taxon>fabids</taxon>
        <taxon>Malpighiales</taxon>
        <taxon>Rhizophoraceae</taxon>
        <taxon>Rhizophora</taxon>
    </lineage>
</organism>
<sequence>MFRREVTARDDLMGKKPDFSLSIFLSRNNQSLEKDFHFCHGGSRPSQLERLLPVYTSFDCF</sequence>
<dbReference type="EMBL" id="GGEC01062033">
    <property type="protein sequence ID" value="MBX42517.1"/>
    <property type="molecule type" value="Transcribed_RNA"/>
</dbReference>
<reference evidence="1" key="1">
    <citation type="submission" date="2018-02" db="EMBL/GenBank/DDBJ databases">
        <title>Rhizophora mucronata_Transcriptome.</title>
        <authorList>
            <person name="Meera S.P."/>
            <person name="Sreeshan A."/>
            <person name="Augustine A."/>
        </authorList>
    </citation>
    <scope>NUCLEOTIDE SEQUENCE</scope>
    <source>
        <tissue evidence="1">Leaf</tissue>
    </source>
</reference>
<proteinExistence type="predicted"/>
<evidence type="ECO:0000313" key="1">
    <source>
        <dbReference type="EMBL" id="MBX42517.1"/>
    </source>
</evidence>
<dbReference type="AlphaFoldDB" id="A0A2P2NJ81"/>
<name>A0A2P2NJ81_RHIMU</name>
<protein>
    <submittedName>
        <fullName evidence="1">Uncharacterized protein</fullName>
    </submittedName>
</protein>
<accession>A0A2P2NJ81</accession>